<dbReference type="GO" id="GO:0017070">
    <property type="term" value="F:U6 snRNA binding"/>
    <property type="evidence" value="ECO:0007669"/>
    <property type="project" value="TreeGrafter"/>
</dbReference>
<dbReference type="GO" id="GO:0046540">
    <property type="term" value="C:U4/U6 x U5 tri-snRNP complex"/>
    <property type="evidence" value="ECO:0007669"/>
    <property type="project" value="TreeGrafter"/>
</dbReference>
<keyword evidence="1 3" id="KW-0853">WD repeat</keyword>
<dbReference type="InterPro" id="IPR036285">
    <property type="entry name" value="PRP4-like_sf"/>
</dbReference>
<organism evidence="5 6">
    <name type="scientific">Lottia gigantea</name>
    <name type="common">Giant owl limpet</name>
    <dbReference type="NCBI Taxonomy" id="225164"/>
    <lineage>
        <taxon>Eukaryota</taxon>
        <taxon>Metazoa</taxon>
        <taxon>Spiralia</taxon>
        <taxon>Lophotrochozoa</taxon>
        <taxon>Mollusca</taxon>
        <taxon>Gastropoda</taxon>
        <taxon>Patellogastropoda</taxon>
        <taxon>Lottioidea</taxon>
        <taxon>Lottiidae</taxon>
        <taxon>Lottia</taxon>
    </lineage>
</organism>
<dbReference type="SUPFAM" id="SSF50978">
    <property type="entry name" value="WD40 repeat-like"/>
    <property type="match status" value="1"/>
</dbReference>
<evidence type="ECO:0000313" key="6">
    <source>
        <dbReference type="Proteomes" id="UP000030746"/>
    </source>
</evidence>
<dbReference type="Pfam" id="PF00400">
    <property type="entry name" value="WD40"/>
    <property type="match status" value="7"/>
</dbReference>
<dbReference type="Gene3D" id="2.130.10.10">
    <property type="entry name" value="YVTN repeat-like/Quinoprotein amine dehydrogenase"/>
    <property type="match status" value="3"/>
</dbReference>
<feature type="repeat" description="WD" evidence="3">
    <location>
        <begin position="481"/>
        <end position="520"/>
    </location>
</feature>
<dbReference type="RefSeq" id="XP_009056512.1">
    <property type="nucleotide sequence ID" value="XM_009058264.1"/>
</dbReference>
<protein>
    <recommendedName>
        <fullName evidence="4">Pre-mRNA processing factor 4 (PRP4)-like domain-containing protein</fullName>
    </recommendedName>
</protein>
<dbReference type="SMART" id="SM00320">
    <property type="entry name" value="WD40"/>
    <property type="match status" value="7"/>
</dbReference>
<evidence type="ECO:0000256" key="3">
    <source>
        <dbReference type="PROSITE-ProRule" id="PRU00221"/>
    </source>
</evidence>
<feature type="repeat" description="WD" evidence="3">
    <location>
        <begin position="288"/>
        <end position="310"/>
    </location>
</feature>
<feature type="repeat" description="WD" evidence="3">
    <location>
        <begin position="396"/>
        <end position="437"/>
    </location>
</feature>
<dbReference type="EMBL" id="KB202014">
    <property type="protein sequence ID" value="ESO92825.1"/>
    <property type="molecule type" value="Genomic_DNA"/>
</dbReference>
<dbReference type="InterPro" id="IPR015943">
    <property type="entry name" value="WD40/YVTN_repeat-like_dom_sf"/>
</dbReference>
<dbReference type="InterPro" id="IPR014906">
    <property type="entry name" value="PRP4-like"/>
</dbReference>
<accession>V4ACK7</accession>
<dbReference type="SMART" id="SM00500">
    <property type="entry name" value="SFM"/>
    <property type="match status" value="1"/>
</dbReference>
<proteinExistence type="predicted"/>
<keyword evidence="6" id="KW-1185">Reference proteome</keyword>
<dbReference type="PROSITE" id="PS50294">
    <property type="entry name" value="WD_REPEATS_REGION"/>
    <property type="match status" value="4"/>
</dbReference>
<dbReference type="PANTHER" id="PTHR19846:SF0">
    <property type="entry name" value="PRE-MRNA PROCESSING FACTOR 4"/>
    <property type="match status" value="1"/>
</dbReference>
<feature type="repeat" description="WD" evidence="3">
    <location>
        <begin position="319"/>
        <end position="353"/>
    </location>
</feature>
<dbReference type="KEGG" id="lgi:LOTGIDRAFT_216477"/>
<dbReference type="InterPro" id="IPR001680">
    <property type="entry name" value="WD40_rpt"/>
</dbReference>
<dbReference type="CDD" id="cd00200">
    <property type="entry name" value="WD40"/>
    <property type="match status" value="1"/>
</dbReference>
<name>V4ACK7_LOTGI</name>
<dbReference type="GO" id="GO:0000398">
    <property type="term" value="P:mRNA splicing, via spliceosome"/>
    <property type="evidence" value="ECO:0007669"/>
    <property type="project" value="TreeGrafter"/>
</dbReference>
<dbReference type="SUPFAM" id="SSF158230">
    <property type="entry name" value="PRP4-like"/>
    <property type="match status" value="1"/>
</dbReference>
<dbReference type="Pfam" id="PF08799">
    <property type="entry name" value="PRP4"/>
    <property type="match status" value="1"/>
</dbReference>
<dbReference type="InterPro" id="IPR036322">
    <property type="entry name" value="WD40_repeat_dom_sf"/>
</dbReference>
<dbReference type="PANTHER" id="PTHR19846">
    <property type="entry name" value="WD40 REPEAT PROTEIN"/>
    <property type="match status" value="1"/>
</dbReference>
<sequence length="520" mass="58434">MSEMSDDDEDVIHIIKKDKVIQYGSLEEKERQRLANTGSSGSLANDAIEAGKASGNINITSESNQFEIDDDAGQAEALAEFNKRKRARQIQVSTDDFEVKARLRENGEPICLFGEGPAERRERLRQILAQIGADAIKKRAEEKAAEAKKKEEENVTWYHEGSESLKEARLWLANYSLPRAKERVTKQKLEKNIPATQQNAKLQELHKKIRSVTNDCSQIGDNRPLSFCQFSPNSKLLAVSSWSGLCKIWSIPECEMVRELRGSHNCNVGAIVFHPQATLSLDDNACCMASCGQDGTVKLWNLVSEEPIADIEGHSPYRVSRLAYHPSGRFLGTCCFDNSWRLWDLEAQDEVLHQEGHSKPVYDISFQCDGALAATCGLDAYSRVWDLRSGRCVMFLEGHLKSVLAIDFSPDGYHVATGSEDNMSKIWDLRQRKCVYTIPAHTNLVSYVKFQPQHGNYLVTASYDSTAKIWAHPTWTPLRTLAGHEGKIMGLDISPDLKHMATCSFDRTFKIWISETSETL</sequence>
<dbReference type="Proteomes" id="UP000030746">
    <property type="component" value="Unassembled WGS sequence"/>
</dbReference>
<dbReference type="FunFam" id="2.130.10.10:FF:001300">
    <property type="entry name" value="U4/U6 small nuclear ribonucleoprotein Prp4"/>
    <property type="match status" value="1"/>
</dbReference>
<gene>
    <name evidence="5" type="ORF">LOTGIDRAFT_216477</name>
</gene>
<dbReference type="Gene3D" id="4.10.280.110">
    <property type="entry name" value="Pre-mRNA processing factor 4 domain"/>
    <property type="match status" value="1"/>
</dbReference>
<dbReference type="PROSITE" id="PS50082">
    <property type="entry name" value="WD_REPEATS_2"/>
    <property type="match status" value="6"/>
</dbReference>
<dbReference type="HOGENOM" id="CLU_000288_57_20_1"/>
<dbReference type="PROSITE" id="PS00678">
    <property type="entry name" value="WD_REPEATS_1"/>
    <property type="match status" value="3"/>
</dbReference>
<dbReference type="InterPro" id="IPR019775">
    <property type="entry name" value="WD40_repeat_CS"/>
</dbReference>
<dbReference type="STRING" id="225164.V4ACK7"/>
<dbReference type="PRINTS" id="PR00320">
    <property type="entry name" value="GPROTEINBRPT"/>
</dbReference>
<feature type="domain" description="Pre-mRNA processing factor 4 (PRP4)-like" evidence="4">
    <location>
        <begin position="94"/>
        <end position="146"/>
    </location>
</feature>
<keyword evidence="2" id="KW-0677">Repeat</keyword>
<feature type="repeat" description="WD" evidence="3">
    <location>
        <begin position="438"/>
        <end position="470"/>
    </location>
</feature>
<dbReference type="InterPro" id="IPR020472">
    <property type="entry name" value="WD40_PAC1"/>
</dbReference>
<dbReference type="AlphaFoldDB" id="V4ACK7"/>
<dbReference type="OMA" id="LNEPICY"/>
<evidence type="ECO:0000259" key="4">
    <source>
        <dbReference type="SMART" id="SM00500"/>
    </source>
</evidence>
<dbReference type="CTD" id="20246638"/>
<dbReference type="FunFam" id="2.130.10.10:FF:000411">
    <property type="entry name" value="U4/U6 small nuclear ribonucleoprotein Prp4"/>
    <property type="match status" value="1"/>
</dbReference>
<reference evidence="5 6" key="1">
    <citation type="journal article" date="2013" name="Nature">
        <title>Insights into bilaterian evolution from three spiralian genomes.</title>
        <authorList>
            <person name="Simakov O."/>
            <person name="Marletaz F."/>
            <person name="Cho S.J."/>
            <person name="Edsinger-Gonzales E."/>
            <person name="Havlak P."/>
            <person name="Hellsten U."/>
            <person name="Kuo D.H."/>
            <person name="Larsson T."/>
            <person name="Lv J."/>
            <person name="Arendt D."/>
            <person name="Savage R."/>
            <person name="Osoegawa K."/>
            <person name="de Jong P."/>
            <person name="Grimwood J."/>
            <person name="Chapman J.A."/>
            <person name="Shapiro H."/>
            <person name="Aerts A."/>
            <person name="Otillar R.P."/>
            <person name="Terry A.Y."/>
            <person name="Boore J.L."/>
            <person name="Grigoriev I.V."/>
            <person name="Lindberg D.R."/>
            <person name="Seaver E.C."/>
            <person name="Weisblat D.A."/>
            <person name="Putnam N.H."/>
            <person name="Rokhsar D.S."/>
        </authorList>
    </citation>
    <scope>NUCLEOTIDE SEQUENCE [LARGE SCALE GENOMIC DNA]</scope>
</reference>
<feature type="repeat" description="WD" evidence="3">
    <location>
        <begin position="354"/>
        <end position="395"/>
    </location>
</feature>
<evidence type="ECO:0000256" key="2">
    <source>
        <dbReference type="ARBA" id="ARBA00022737"/>
    </source>
</evidence>
<dbReference type="GO" id="GO:0030621">
    <property type="term" value="F:U4 snRNA binding"/>
    <property type="evidence" value="ECO:0007669"/>
    <property type="project" value="TreeGrafter"/>
</dbReference>
<dbReference type="GeneID" id="20246638"/>
<dbReference type="OrthoDB" id="540662at2759"/>
<evidence type="ECO:0000256" key="1">
    <source>
        <dbReference type="ARBA" id="ARBA00022574"/>
    </source>
</evidence>
<evidence type="ECO:0000313" key="5">
    <source>
        <dbReference type="EMBL" id="ESO92825.1"/>
    </source>
</evidence>